<evidence type="ECO:0000259" key="9">
    <source>
        <dbReference type="PROSITE" id="PS51296"/>
    </source>
</evidence>
<evidence type="ECO:0000256" key="3">
    <source>
        <dbReference type="ARBA" id="ARBA00022723"/>
    </source>
</evidence>
<dbReference type="InterPro" id="IPR001663">
    <property type="entry name" value="Rng_hydr_dOase-A"/>
</dbReference>
<name>A0ABW3CL15_9ACTN</name>
<dbReference type="PROSITE" id="PS00570">
    <property type="entry name" value="RING_HYDROXYL_ALPHA"/>
    <property type="match status" value="1"/>
</dbReference>
<dbReference type="EMBL" id="JBHTIR010003361">
    <property type="protein sequence ID" value="MFD0855083.1"/>
    <property type="molecule type" value="Genomic_DNA"/>
</dbReference>
<reference evidence="11" key="1">
    <citation type="journal article" date="2019" name="Int. J. Syst. Evol. Microbiol.">
        <title>The Global Catalogue of Microorganisms (GCM) 10K type strain sequencing project: providing services to taxonomists for standard genome sequencing and annotation.</title>
        <authorList>
            <consortium name="The Broad Institute Genomics Platform"/>
            <consortium name="The Broad Institute Genome Sequencing Center for Infectious Disease"/>
            <person name="Wu L."/>
            <person name="Ma J."/>
        </authorList>
    </citation>
    <scope>NUCLEOTIDE SEQUENCE [LARGE SCALE GENOMIC DNA]</scope>
    <source>
        <strain evidence="11">JCM 31696</strain>
    </source>
</reference>
<evidence type="ECO:0000256" key="6">
    <source>
        <dbReference type="ARBA" id="ARBA00023004"/>
    </source>
</evidence>
<keyword evidence="6" id="KW-0408">Iron</keyword>
<evidence type="ECO:0000256" key="2">
    <source>
        <dbReference type="ARBA" id="ARBA00022714"/>
    </source>
</evidence>
<comment type="similarity">
    <text evidence="1">Belongs to the bacterial ring-hydroxylating dioxygenase alpha subunit family.</text>
</comment>
<dbReference type="InterPro" id="IPR015881">
    <property type="entry name" value="ARHD_Rieske_2Fe_2S"/>
</dbReference>
<dbReference type="Gene3D" id="3.90.380.10">
    <property type="entry name" value="Naphthalene 1,2-dioxygenase Alpha Subunit, Chain A, domain 1"/>
    <property type="match status" value="1"/>
</dbReference>
<gene>
    <name evidence="10" type="ORF">ACFQ07_22775</name>
</gene>
<dbReference type="Proteomes" id="UP001597083">
    <property type="component" value="Unassembled WGS sequence"/>
</dbReference>
<dbReference type="PANTHER" id="PTHR43756:SF1">
    <property type="entry name" value="3-PHENYLPROPIONATE_CINNAMIC ACID DIOXYGENASE SUBUNIT ALPHA"/>
    <property type="match status" value="1"/>
</dbReference>
<dbReference type="CDD" id="cd03469">
    <property type="entry name" value="Rieske_RO_Alpha_N"/>
    <property type="match status" value="1"/>
</dbReference>
<dbReference type="SUPFAM" id="SSF55961">
    <property type="entry name" value="Bet v1-like"/>
    <property type="match status" value="1"/>
</dbReference>
<evidence type="ECO:0000313" key="10">
    <source>
        <dbReference type="EMBL" id="MFD0855083.1"/>
    </source>
</evidence>
<dbReference type="PROSITE" id="PS51296">
    <property type="entry name" value="RIESKE"/>
    <property type="match status" value="1"/>
</dbReference>
<keyword evidence="7" id="KW-0411">Iron-sulfur</keyword>
<evidence type="ECO:0000313" key="11">
    <source>
        <dbReference type="Proteomes" id="UP001597083"/>
    </source>
</evidence>
<dbReference type="InterPro" id="IPR036922">
    <property type="entry name" value="Rieske_2Fe-2S_sf"/>
</dbReference>
<dbReference type="InterPro" id="IPR017941">
    <property type="entry name" value="Rieske_2Fe-2S"/>
</dbReference>
<keyword evidence="2" id="KW-0001">2Fe-2S</keyword>
<keyword evidence="8" id="KW-0520">NAD</keyword>
<keyword evidence="4" id="KW-0223">Dioxygenase</keyword>
<evidence type="ECO:0000256" key="5">
    <source>
        <dbReference type="ARBA" id="ARBA00023002"/>
    </source>
</evidence>
<evidence type="ECO:0000256" key="7">
    <source>
        <dbReference type="ARBA" id="ARBA00023014"/>
    </source>
</evidence>
<proteinExistence type="inferred from homology"/>
<evidence type="ECO:0000256" key="1">
    <source>
        <dbReference type="ARBA" id="ARBA00008751"/>
    </source>
</evidence>
<keyword evidence="11" id="KW-1185">Reference proteome</keyword>
<organism evidence="10 11">
    <name type="scientific">Actinomadura adrarensis</name>
    <dbReference type="NCBI Taxonomy" id="1819600"/>
    <lineage>
        <taxon>Bacteria</taxon>
        <taxon>Bacillati</taxon>
        <taxon>Actinomycetota</taxon>
        <taxon>Actinomycetes</taxon>
        <taxon>Streptosporangiales</taxon>
        <taxon>Thermomonosporaceae</taxon>
        <taxon>Actinomadura</taxon>
    </lineage>
</organism>
<dbReference type="PANTHER" id="PTHR43756">
    <property type="entry name" value="CHOLINE MONOOXYGENASE, CHLOROPLASTIC"/>
    <property type="match status" value="1"/>
</dbReference>
<evidence type="ECO:0000256" key="8">
    <source>
        <dbReference type="ARBA" id="ARBA00023027"/>
    </source>
</evidence>
<comment type="caution">
    <text evidence="10">The sequence shown here is derived from an EMBL/GenBank/DDBJ whole genome shotgun (WGS) entry which is preliminary data.</text>
</comment>
<keyword evidence="3" id="KW-0479">Metal-binding</keyword>
<dbReference type="SUPFAM" id="SSF50022">
    <property type="entry name" value="ISP domain"/>
    <property type="match status" value="1"/>
</dbReference>
<feature type="domain" description="Rieske" evidence="9">
    <location>
        <begin position="39"/>
        <end position="147"/>
    </location>
</feature>
<accession>A0ABW3CL15</accession>
<evidence type="ECO:0000256" key="4">
    <source>
        <dbReference type="ARBA" id="ARBA00022964"/>
    </source>
</evidence>
<dbReference type="Pfam" id="PF00848">
    <property type="entry name" value="Ring_hydroxyl_A"/>
    <property type="match status" value="1"/>
</dbReference>
<dbReference type="PRINTS" id="PR00090">
    <property type="entry name" value="RNGDIOXGNASE"/>
</dbReference>
<sequence length="283" mass="31982">MSTKKVADLVRPDAVHRSVYTDPEIFTAEMDRIFGKVWVYVGHESEIPEPHAFVTRDIGRRPVIMTRDKDGAVHVLMNRCRHRGATVCRKDSGRARRFTCPYHGWAYSNDGALTGVPWPEAYGPDFDKSEYPLHGARVDIRHGFVFATLNTQAPDLSEYLGAAEDVLAMWVSRFPGSKLVARNGRHRMLCRANWKLVLDNSVDGYHPAFSHRSLLHMAARHGDGRDMGYFADSPDDGPLYAQYLGNGHSFLDQRPAYNGEGAYFERQRPAPGREHVAEKVRAE</sequence>
<keyword evidence="5" id="KW-0560">Oxidoreductase</keyword>
<dbReference type="InterPro" id="IPR015879">
    <property type="entry name" value="Ring_hydroxy_dOase_asu_C_dom"/>
</dbReference>
<feature type="non-terminal residue" evidence="10">
    <location>
        <position position="283"/>
    </location>
</feature>
<dbReference type="Pfam" id="PF00355">
    <property type="entry name" value="Rieske"/>
    <property type="match status" value="1"/>
</dbReference>
<dbReference type="Gene3D" id="2.102.10.10">
    <property type="entry name" value="Rieske [2Fe-2S] iron-sulphur domain"/>
    <property type="match status" value="1"/>
</dbReference>
<protein>
    <submittedName>
        <fullName evidence="10">Rieske 2Fe-2S domain-containing protein</fullName>
    </submittedName>
</protein>